<sequence>MVIVLWTVGTEKHVFNYNDIVKLGNDSGNSGDNLHGNLKDALYVFPCYNSNKYYVHSATYKPVKSTFTLWHSRLGYASSNVVQSVLTAIYLVINRILFVNRVFLLSHMSFHFLDQTLFTLLLYNQCLLIYEDLLLTRYYIPFLDAFSRYTWLYLIHSKSQVHLFSNCSKFFQKLKLAAN</sequence>
<dbReference type="RefSeq" id="XP_022639495.1">
    <property type="nucleotide sequence ID" value="XM_022783774.1"/>
</dbReference>
<dbReference type="GeneID" id="111242076"/>
<reference evidence="1" key="1">
    <citation type="journal article" date="2014" name="Nat. Commun.">
        <title>Genome sequence of mungbean and insights into evolution within Vigna species.</title>
        <authorList>
            <person name="Kang Y.J."/>
            <person name="Kim S.K."/>
            <person name="Kim M.Y."/>
            <person name="Lestari P."/>
            <person name="Kim K.H."/>
            <person name="Ha B.K."/>
            <person name="Jun T.H."/>
            <person name="Hwang W.J."/>
            <person name="Lee T."/>
            <person name="Lee J."/>
            <person name="Shim S."/>
            <person name="Yoon M.Y."/>
            <person name="Jang Y.E."/>
            <person name="Han K.S."/>
            <person name="Taeprayoon P."/>
            <person name="Yoon N."/>
            <person name="Somta P."/>
            <person name="Tanya P."/>
            <person name="Kim K.S."/>
            <person name="Gwag J.G."/>
            <person name="Moon J.K."/>
            <person name="Lee Y.H."/>
            <person name="Park B.S."/>
            <person name="Bombarely A."/>
            <person name="Doyle J.J."/>
            <person name="Jackson S.A."/>
            <person name="Schafleitner R."/>
            <person name="Srinives P."/>
            <person name="Varshney R.K."/>
            <person name="Lee S.H."/>
        </authorList>
    </citation>
    <scope>NUCLEOTIDE SEQUENCE [LARGE SCALE GENOMIC DNA]</scope>
    <source>
        <strain evidence="1">cv. VC1973A</strain>
    </source>
</reference>
<evidence type="ECO:0000313" key="1">
    <source>
        <dbReference type="Proteomes" id="UP000087766"/>
    </source>
</evidence>
<protein>
    <submittedName>
        <fullName evidence="2">Uncharacterized protein LOC111242076</fullName>
    </submittedName>
</protein>
<dbReference type="KEGG" id="vra:111242076"/>
<reference evidence="2" key="2">
    <citation type="submission" date="2025-08" db="UniProtKB">
        <authorList>
            <consortium name="RefSeq"/>
        </authorList>
    </citation>
    <scope>IDENTIFICATION</scope>
    <source>
        <tissue evidence="2">Leaf</tissue>
    </source>
</reference>
<name>A0A3Q0F649_VIGRR</name>
<keyword evidence="1" id="KW-1185">Reference proteome</keyword>
<gene>
    <name evidence="2" type="primary">LOC111242076</name>
</gene>
<evidence type="ECO:0000313" key="2">
    <source>
        <dbReference type="RefSeq" id="XP_022639495.1"/>
    </source>
</evidence>
<dbReference type="Proteomes" id="UP000087766">
    <property type="component" value="Chromosome 7"/>
</dbReference>
<dbReference type="AlphaFoldDB" id="A0A3Q0F649"/>
<organism evidence="1 2">
    <name type="scientific">Vigna radiata var. radiata</name>
    <name type="common">Mung bean</name>
    <name type="synonym">Phaseolus aureus</name>
    <dbReference type="NCBI Taxonomy" id="3916"/>
    <lineage>
        <taxon>Eukaryota</taxon>
        <taxon>Viridiplantae</taxon>
        <taxon>Streptophyta</taxon>
        <taxon>Embryophyta</taxon>
        <taxon>Tracheophyta</taxon>
        <taxon>Spermatophyta</taxon>
        <taxon>Magnoliopsida</taxon>
        <taxon>eudicotyledons</taxon>
        <taxon>Gunneridae</taxon>
        <taxon>Pentapetalae</taxon>
        <taxon>rosids</taxon>
        <taxon>fabids</taxon>
        <taxon>Fabales</taxon>
        <taxon>Fabaceae</taxon>
        <taxon>Papilionoideae</taxon>
        <taxon>50 kb inversion clade</taxon>
        <taxon>NPAAA clade</taxon>
        <taxon>indigoferoid/millettioid clade</taxon>
        <taxon>Phaseoleae</taxon>
        <taxon>Vigna</taxon>
    </lineage>
</organism>
<proteinExistence type="predicted"/>
<accession>A0A3Q0F649</accession>